<dbReference type="AlphaFoldDB" id="A0AAD5LQX5"/>
<dbReference type="Gene3D" id="2.60.40.4370">
    <property type="match status" value="1"/>
</dbReference>
<evidence type="ECO:0000256" key="1">
    <source>
        <dbReference type="SAM" id="MobiDB-lite"/>
    </source>
</evidence>
<evidence type="ECO:0000259" key="2">
    <source>
        <dbReference type="Pfam" id="PF10419"/>
    </source>
</evidence>
<dbReference type="InterPro" id="IPR019481">
    <property type="entry name" value="TFIIIC_triple_barrel"/>
</dbReference>
<proteinExistence type="predicted"/>
<keyword evidence="4" id="KW-1185">Reference proteome</keyword>
<name>A0AAD5LQX5_PYTIN</name>
<dbReference type="InterPro" id="IPR042771">
    <property type="entry name" value="GTF3C6-like"/>
</dbReference>
<feature type="compositionally biased region" description="Acidic residues" evidence="1">
    <location>
        <begin position="79"/>
        <end position="93"/>
    </location>
</feature>
<evidence type="ECO:0000313" key="3">
    <source>
        <dbReference type="EMBL" id="KAJ0406422.1"/>
    </source>
</evidence>
<dbReference type="GO" id="GO:0000127">
    <property type="term" value="C:transcription factor TFIIIC complex"/>
    <property type="evidence" value="ECO:0007669"/>
    <property type="project" value="TreeGrafter"/>
</dbReference>
<gene>
    <name evidence="3" type="ORF">P43SY_007030</name>
</gene>
<evidence type="ECO:0000313" key="4">
    <source>
        <dbReference type="Proteomes" id="UP001209570"/>
    </source>
</evidence>
<dbReference type="EMBL" id="JAKCXM010000033">
    <property type="protein sequence ID" value="KAJ0406422.1"/>
    <property type="molecule type" value="Genomic_DNA"/>
</dbReference>
<feature type="compositionally biased region" description="Low complexity" evidence="1">
    <location>
        <begin position="31"/>
        <end position="40"/>
    </location>
</feature>
<protein>
    <recommendedName>
        <fullName evidence="2">Transcription factor TFIIIC triple barrel domain-containing protein</fullName>
    </recommendedName>
</protein>
<sequence>MTDMTGDAALPSAALATQENGVSSAEGDSNAAANGHAAPADDVDMDEASPVKSGSALCPTNDVEMTTSAEIAANGERAAEEEGSAEEDDDDNDEEDIFVVVELADFKNHPILDDHQAVTIEGIDTAHPKLLIGDYSLYGQLEETVGTHYFYDTKNRTEANEYSFVGQTTRKIKFTIAPPDEYP</sequence>
<dbReference type="Proteomes" id="UP001209570">
    <property type="component" value="Unassembled WGS sequence"/>
</dbReference>
<organism evidence="3 4">
    <name type="scientific">Pythium insidiosum</name>
    <name type="common">Pythiosis disease agent</name>
    <dbReference type="NCBI Taxonomy" id="114742"/>
    <lineage>
        <taxon>Eukaryota</taxon>
        <taxon>Sar</taxon>
        <taxon>Stramenopiles</taxon>
        <taxon>Oomycota</taxon>
        <taxon>Peronosporomycetes</taxon>
        <taxon>Pythiales</taxon>
        <taxon>Pythiaceae</taxon>
        <taxon>Pythium</taxon>
    </lineage>
</organism>
<feature type="region of interest" description="Disordered" evidence="1">
    <location>
        <begin position="1"/>
        <end position="93"/>
    </location>
</feature>
<feature type="domain" description="Transcription factor TFIIIC triple barrel" evidence="2">
    <location>
        <begin position="93"/>
        <end position="175"/>
    </location>
</feature>
<accession>A0AAD5LQX5</accession>
<dbReference type="GO" id="GO:0006383">
    <property type="term" value="P:transcription by RNA polymerase III"/>
    <property type="evidence" value="ECO:0007669"/>
    <property type="project" value="InterPro"/>
</dbReference>
<dbReference type="PANTHER" id="PTHR21860:SF2">
    <property type="entry name" value="GENERAL TRANSCRIPTION FACTOR 3C POLYPEPTIDE 6"/>
    <property type="match status" value="1"/>
</dbReference>
<reference evidence="3" key="1">
    <citation type="submission" date="2021-12" db="EMBL/GenBank/DDBJ databases">
        <title>Prjna785345.</title>
        <authorList>
            <person name="Rujirawat T."/>
            <person name="Krajaejun T."/>
        </authorList>
    </citation>
    <scope>NUCLEOTIDE SEQUENCE</scope>
    <source>
        <strain evidence="3">Pi057C3</strain>
    </source>
</reference>
<feature type="compositionally biased region" description="Polar residues" evidence="1">
    <location>
        <begin position="15"/>
        <end position="27"/>
    </location>
</feature>
<dbReference type="PANTHER" id="PTHR21860">
    <property type="entry name" value="TRANSCRIPTION INITIATION FACTOR IIIC TFIIIC , POLYPEPTIDE 6-RELATED"/>
    <property type="match status" value="1"/>
</dbReference>
<comment type="caution">
    <text evidence="3">The sequence shown here is derived from an EMBL/GenBank/DDBJ whole genome shotgun (WGS) entry which is preliminary data.</text>
</comment>
<dbReference type="Pfam" id="PF10419">
    <property type="entry name" value="TFIIIC_sub6"/>
    <property type="match status" value="1"/>
</dbReference>